<dbReference type="Proteomes" id="UP000053989">
    <property type="component" value="Unassembled WGS sequence"/>
</dbReference>
<keyword evidence="6" id="KW-1185">Reference proteome</keyword>
<evidence type="ECO:0000256" key="2">
    <source>
        <dbReference type="ARBA" id="ARBA00022679"/>
    </source>
</evidence>
<dbReference type="PANTHER" id="PTHR35897">
    <property type="entry name" value="METHYLTRANSFERASE AUSD"/>
    <property type="match status" value="1"/>
</dbReference>
<comment type="pathway">
    <text evidence="1">Secondary metabolite biosynthesis.</text>
</comment>
<organism evidence="5 6">
    <name type="scientific">Scleroderma citrinum Foug A</name>
    <dbReference type="NCBI Taxonomy" id="1036808"/>
    <lineage>
        <taxon>Eukaryota</taxon>
        <taxon>Fungi</taxon>
        <taxon>Dikarya</taxon>
        <taxon>Basidiomycota</taxon>
        <taxon>Agaricomycotina</taxon>
        <taxon>Agaricomycetes</taxon>
        <taxon>Agaricomycetidae</taxon>
        <taxon>Boletales</taxon>
        <taxon>Sclerodermatineae</taxon>
        <taxon>Sclerodermataceae</taxon>
        <taxon>Scleroderma</taxon>
    </lineage>
</organism>
<dbReference type="InParanoid" id="A0A0C3EEI3"/>
<sequence length="307" mass="34213">MASNDTTQAHEVPFGDNKSIYVHDVPVLDSNLYCLSEAEAAFFKAAVGIDNDKELKAHILRAQEKAYKVAPYPCIHGFGFLRMGISKQSIYEDIVRIGRERKDAVFLDIGCCFATDARKVAADGFPARNIIVSDLKKEFLELSHVLFRTSKETWPAHFIPGDALDPDMLSVVPPTRGPTREPLPDLSALTSLNPLHGHCSVINASAFFHLFDEEKQLHLARALAGLLSPQPGSIICGVQVGKKEKGVCTQIIRGTQYDLFAHSAKSWEEMWNGTVFEKGEVQVKAEWKEIVFIDNKAELLFWSITRL</sequence>
<dbReference type="OrthoDB" id="2094832at2759"/>
<evidence type="ECO:0000313" key="5">
    <source>
        <dbReference type="EMBL" id="KIM66699.1"/>
    </source>
</evidence>
<keyword evidence="3" id="KW-0949">S-adenosyl-L-methionine</keyword>
<evidence type="ECO:0000256" key="1">
    <source>
        <dbReference type="ARBA" id="ARBA00005179"/>
    </source>
</evidence>
<dbReference type="EMBL" id="KN822016">
    <property type="protein sequence ID" value="KIM66699.1"/>
    <property type="molecule type" value="Genomic_DNA"/>
</dbReference>
<dbReference type="AlphaFoldDB" id="A0A0C3EEI3"/>
<keyword evidence="2" id="KW-0808">Transferase</keyword>
<reference evidence="5 6" key="1">
    <citation type="submission" date="2014-04" db="EMBL/GenBank/DDBJ databases">
        <authorList>
            <consortium name="DOE Joint Genome Institute"/>
            <person name="Kuo A."/>
            <person name="Kohler A."/>
            <person name="Nagy L.G."/>
            <person name="Floudas D."/>
            <person name="Copeland A."/>
            <person name="Barry K.W."/>
            <person name="Cichocki N."/>
            <person name="Veneault-Fourrey C."/>
            <person name="LaButti K."/>
            <person name="Lindquist E.A."/>
            <person name="Lipzen A."/>
            <person name="Lundell T."/>
            <person name="Morin E."/>
            <person name="Murat C."/>
            <person name="Sun H."/>
            <person name="Tunlid A."/>
            <person name="Henrissat B."/>
            <person name="Grigoriev I.V."/>
            <person name="Hibbett D.S."/>
            <person name="Martin F."/>
            <person name="Nordberg H.P."/>
            <person name="Cantor M.N."/>
            <person name="Hua S.X."/>
        </authorList>
    </citation>
    <scope>NUCLEOTIDE SEQUENCE [LARGE SCALE GENOMIC DNA]</scope>
    <source>
        <strain evidence="5 6">Foug A</strain>
    </source>
</reference>
<protein>
    <recommendedName>
        <fullName evidence="7">Methyltransferase domain-containing protein</fullName>
    </recommendedName>
</protein>
<evidence type="ECO:0000256" key="3">
    <source>
        <dbReference type="ARBA" id="ARBA00022691"/>
    </source>
</evidence>
<name>A0A0C3EEI3_9AGAM</name>
<dbReference type="Gene3D" id="3.40.50.150">
    <property type="entry name" value="Vaccinia Virus protein VP39"/>
    <property type="match status" value="1"/>
</dbReference>
<evidence type="ECO:0008006" key="7">
    <source>
        <dbReference type="Google" id="ProtNLM"/>
    </source>
</evidence>
<dbReference type="STRING" id="1036808.A0A0C3EEI3"/>
<evidence type="ECO:0000313" key="6">
    <source>
        <dbReference type="Proteomes" id="UP000053989"/>
    </source>
</evidence>
<comment type="similarity">
    <text evidence="4">Belongs to the class I-like SAM-binding methyltransferase superfamily.</text>
</comment>
<proteinExistence type="inferred from homology"/>
<gene>
    <name evidence="5" type="ORF">SCLCIDRAFT_1211089</name>
</gene>
<dbReference type="InterPro" id="IPR029063">
    <property type="entry name" value="SAM-dependent_MTases_sf"/>
</dbReference>
<dbReference type="GO" id="GO:0016740">
    <property type="term" value="F:transferase activity"/>
    <property type="evidence" value="ECO:0007669"/>
    <property type="project" value="UniProtKB-KW"/>
</dbReference>
<dbReference type="HOGENOM" id="CLU_051542_1_1_1"/>
<accession>A0A0C3EEI3</accession>
<dbReference type="SUPFAM" id="SSF53335">
    <property type="entry name" value="S-adenosyl-L-methionine-dependent methyltransferases"/>
    <property type="match status" value="1"/>
</dbReference>
<dbReference type="InterPro" id="IPR051654">
    <property type="entry name" value="Meroterpenoid_MTases"/>
</dbReference>
<evidence type="ECO:0000256" key="4">
    <source>
        <dbReference type="ARBA" id="ARBA00038314"/>
    </source>
</evidence>
<reference evidence="6" key="2">
    <citation type="submission" date="2015-01" db="EMBL/GenBank/DDBJ databases">
        <title>Evolutionary Origins and Diversification of the Mycorrhizal Mutualists.</title>
        <authorList>
            <consortium name="DOE Joint Genome Institute"/>
            <consortium name="Mycorrhizal Genomics Consortium"/>
            <person name="Kohler A."/>
            <person name="Kuo A."/>
            <person name="Nagy L.G."/>
            <person name="Floudas D."/>
            <person name="Copeland A."/>
            <person name="Barry K.W."/>
            <person name="Cichocki N."/>
            <person name="Veneault-Fourrey C."/>
            <person name="LaButti K."/>
            <person name="Lindquist E.A."/>
            <person name="Lipzen A."/>
            <person name="Lundell T."/>
            <person name="Morin E."/>
            <person name="Murat C."/>
            <person name="Riley R."/>
            <person name="Ohm R."/>
            <person name="Sun H."/>
            <person name="Tunlid A."/>
            <person name="Henrissat B."/>
            <person name="Grigoriev I.V."/>
            <person name="Hibbett D.S."/>
            <person name="Martin F."/>
        </authorList>
    </citation>
    <scope>NUCLEOTIDE SEQUENCE [LARGE SCALE GENOMIC DNA]</scope>
    <source>
        <strain evidence="6">Foug A</strain>
    </source>
</reference>
<dbReference type="PANTHER" id="PTHR35897:SF1">
    <property type="entry name" value="METHYLTRANSFERASE AUSD"/>
    <property type="match status" value="1"/>
</dbReference>